<dbReference type="EMBL" id="CP097508">
    <property type="protein sequence ID" value="URE08465.1"/>
    <property type="molecule type" value="Genomic_DNA"/>
</dbReference>
<evidence type="ECO:0000313" key="2">
    <source>
        <dbReference type="EMBL" id="URE08465.1"/>
    </source>
</evidence>
<accession>A0A9E7KA31</accession>
<feature type="domain" description="KIB1-4 beta-propeller" evidence="1">
    <location>
        <begin position="59"/>
        <end position="237"/>
    </location>
</feature>
<evidence type="ECO:0000313" key="3">
    <source>
        <dbReference type="Proteomes" id="UP001055439"/>
    </source>
</evidence>
<evidence type="ECO:0000259" key="1">
    <source>
        <dbReference type="Pfam" id="PF03478"/>
    </source>
</evidence>
<dbReference type="PANTHER" id="PTHR44259">
    <property type="entry name" value="OS07G0183000 PROTEIN-RELATED"/>
    <property type="match status" value="1"/>
</dbReference>
<sequence>MRTHHSRSDSQNFFFEKPSIISPRMVGYFDIATIQSLCTIPSHRHYGTSQLSSSQQHFFYMSSSPSNSDCIVLAKEIGRLLVWRPGDVSWTIEESVDFEYHVWSTVRFQGQFYSLRSDNGQLVCFQILPFRIRNLEVPPPMELPAVPFYGGVFLVGSCEEILLVHISKTKEVYLFQLDLKNKTWIKMESLGDRALFLLNTCSYGHGISVSAAETRCHGNSIYYIDGLSRQVAIIENHNVKIIAEEAEESHFQLWLTPNSTANKKQQLF</sequence>
<reference evidence="2" key="1">
    <citation type="submission" date="2022-05" db="EMBL/GenBank/DDBJ databases">
        <title>The Musa troglodytarum L. genome provides insights into the mechanism of non-climacteric behaviour and enrichment of carotenoids.</title>
        <authorList>
            <person name="Wang J."/>
        </authorList>
    </citation>
    <scope>NUCLEOTIDE SEQUENCE</scope>
    <source>
        <tissue evidence="2">Leaf</tissue>
    </source>
</reference>
<dbReference type="Pfam" id="PF03478">
    <property type="entry name" value="Beta-prop_KIB1-4"/>
    <property type="match status" value="1"/>
</dbReference>
<dbReference type="OrthoDB" id="589996at2759"/>
<proteinExistence type="predicted"/>
<dbReference type="InterPro" id="IPR050942">
    <property type="entry name" value="F-box_BR-signaling"/>
</dbReference>
<keyword evidence="3" id="KW-1185">Reference proteome</keyword>
<dbReference type="PANTHER" id="PTHR44259:SF114">
    <property type="entry name" value="OS06G0707300 PROTEIN"/>
    <property type="match status" value="1"/>
</dbReference>
<protein>
    <recommendedName>
        <fullName evidence="1">KIB1-4 beta-propeller domain-containing protein</fullName>
    </recommendedName>
</protein>
<name>A0A9E7KA31_9LILI</name>
<dbReference type="Proteomes" id="UP001055439">
    <property type="component" value="Chromosome 6"/>
</dbReference>
<gene>
    <name evidence="2" type="ORF">MUK42_24289</name>
</gene>
<organism evidence="2 3">
    <name type="scientific">Musa troglodytarum</name>
    <name type="common">fe'i banana</name>
    <dbReference type="NCBI Taxonomy" id="320322"/>
    <lineage>
        <taxon>Eukaryota</taxon>
        <taxon>Viridiplantae</taxon>
        <taxon>Streptophyta</taxon>
        <taxon>Embryophyta</taxon>
        <taxon>Tracheophyta</taxon>
        <taxon>Spermatophyta</taxon>
        <taxon>Magnoliopsida</taxon>
        <taxon>Liliopsida</taxon>
        <taxon>Zingiberales</taxon>
        <taxon>Musaceae</taxon>
        <taxon>Musa</taxon>
    </lineage>
</organism>
<dbReference type="InterPro" id="IPR005174">
    <property type="entry name" value="KIB1-4_b-propeller"/>
</dbReference>
<dbReference type="AlphaFoldDB" id="A0A9E7KA31"/>